<evidence type="ECO:0000256" key="2">
    <source>
        <dbReference type="SAM" id="Coils"/>
    </source>
</evidence>
<name>A0A3B3RR29_9TELE</name>
<dbReference type="PANTHER" id="PTHR21683:SF2">
    <property type="entry name" value="COILED-COIL DOMAIN-CONTAINING PROTEIN 42 LIKE-2-LIKE"/>
    <property type="match status" value="1"/>
</dbReference>
<accession>A0A3B3RR29</accession>
<dbReference type="Pfam" id="PF13863">
    <property type="entry name" value="DUF4200"/>
    <property type="match status" value="1"/>
</dbReference>
<evidence type="ECO:0000259" key="4">
    <source>
        <dbReference type="Pfam" id="PF13863"/>
    </source>
</evidence>
<keyword evidence="3" id="KW-1133">Transmembrane helix</keyword>
<dbReference type="Proteomes" id="UP000261540">
    <property type="component" value="Unplaced"/>
</dbReference>
<dbReference type="PANTHER" id="PTHR21683">
    <property type="entry name" value="COILED-COIL DOMAIN-CONTAINING PROTEIN 42 LIKE-2-LIKE-RELATED"/>
    <property type="match status" value="1"/>
</dbReference>
<evidence type="ECO:0000313" key="6">
    <source>
        <dbReference type="Proteomes" id="UP000261540"/>
    </source>
</evidence>
<dbReference type="AlphaFoldDB" id="A0A3B3RR29"/>
<dbReference type="InterPro" id="IPR051147">
    <property type="entry name" value="CFAP_domain-containing"/>
</dbReference>
<dbReference type="GeneTree" id="ENSGT00970000193995"/>
<dbReference type="GO" id="GO:0005856">
    <property type="term" value="C:cytoskeleton"/>
    <property type="evidence" value="ECO:0007669"/>
    <property type="project" value="UniProtKB-ARBA"/>
</dbReference>
<reference evidence="5" key="1">
    <citation type="submission" date="2025-08" db="UniProtKB">
        <authorList>
            <consortium name="Ensembl"/>
        </authorList>
    </citation>
    <scope>IDENTIFICATION</scope>
</reference>
<feature type="transmembrane region" description="Helical" evidence="3">
    <location>
        <begin position="235"/>
        <end position="254"/>
    </location>
</feature>
<protein>
    <recommendedName>
        <fullName evidence="4">DUF4200 domain-containing protein</fullName>
    </recommendedName>
</protein>
<keyword evidence="3" id="KW-0472">Membrane</keyword>
<dbReference type="STRING" id="1676925.ENSPKIP00000020285"/>
<keyword evidence="6" id="KW-1185">Reference proteome</keyword>
<evidence type="ECO:0000256" key="3">
    <source>
        <dbReference type="SAM" id="Phobius"/>
    </source>
</evidence>
<evidence type="ECO:0000256" key="1">
    <source>
        <dbReference type="ARBA" id="ARBA00023054"/>
    </source>
</evidence>
<dbReference type="InterPro" id="IPR025252">
    <property type="entry name" value="DUF4200"/>
</dbReference>
<keyword evidence="1 2" id="KW-0175">Coiled coil</keyword>
<reference evidence="5" key="2">
    <citation type="submission" date="2025-09" db="UniProtKB">
        <authorList>
            <consortium name="Ensembl"/>
        </authorList>
    </citation>
    <scope>IDENTIFICATION</scope>
</reference>
<feature type="domain" description="DUF4200" evidence="4">
    <location>
        <begin position="70"/>
        <end position="135"/>
    </location>
</feature>
<feature type="transmembrane region" description="Helical" evidence="3">
    <location>
        <begin position="209"/>
        <end position="228"/>
    </location>
</feature>
<proteinExistence type="predicted"/>
<sequence>MNCFYSNNDVFIIYLLLRMMPVTDLKTRATRKMEKLSEIEVVEKASKFFDYRSLLLLIMLLKEKHILVSLQENNLKFARAVKKAYEEKELTKQKEAEIECLERESIVLQRKKKQLLLKVQRNTIYKNFLDQVTKKSKKFGDVWELIGRFDTLLANREQLLLKENEGQELAETQRRQHRYFIEEWSNHILQCNNQLSSLQTHLDQVRSLAFKWVCLTLLLPGAILIPTLHVMHIQSLVICIKIKLFLTFNSVWILSYG</sequence>
<dbReference type="Ensembl" id="ENSPKIT00000000901.1">
    <property type="protein sequence ID" value="ENSPKIP00000020285.1"/>
    <property type="gene ID" value="ENSPKIG00000005116.1"/>
</dbReference>
<evidence type="ECO:0000313" key="5">
    <source>
        <dbReference type="Ensembl" id="ENSPKIP00000020285.1"/>
    </source>
</evidence>
<feature type="coiled-coil region" evidence="2">
    <location>
        <begin position="68"/>
        <end position="118"/>
    </location>
</feature>
<keyword evidence="3" id="KW-0812">Transmembrane</keyword>
<organism evidence="5 6">
    <name type="scientific">Paramormyrops kingsleyae</name>
    <dbReference type="NCBI Taxonomy" id="1676925"/>
    <lineage>
        <taxon>Eukaryota</taxon>
        <taxon>Metazoa</taxon>
        <taxon>Chordata</taxon>
        <taxon>Craniata</taxon>
        <taxon>Vertebrata</taxon>
        <taxon>Euteleostomi</taxon>
        <taxon>Actinopterygii</taxon>
        <taxon>Neopterygii</taxon>
        <taxon>Teleostei</taxon>
        <taxon>Osteoglossocephala</taxon>
        <taxon>Osteoglossomorpha</taxon>
        <taxon>Osteoglossiformes</taxon>
        <taxon>Mormyridae</taxon>
        <taxon>Paramormyrops</taxon>
    </lineage>
</organism>